<comment type="cofactor">
    <cofactor evidence="2">
        <name>Mg(2+)</name>
        <dbReference type="ChEBI" id="CHEBI:18420"/>
    </cofactor>
</comment>
<evidence type="ECO:0000256" key="5">
    <source>
        <dbReference type="ARBA" id="ARBA00022679"/>
    </source>
</evidence>
<dbReference type="InterPro" id="IPR011005">
    <property type="entry name" value="Dihydropteroate_synth-like_sf"/>
</dbReference>
<evidence type="ECO:0000259" key="9">
    <source>
        <dbReference type="PROSITE" id="PS50972"/>
    </source>
</evidence>
<comment type="pathway">
    <text evidence="3">Cofactor biosynthesis; tetrahydrofolate biosynthesis; 7,8-dihydrofolate from 2-amino-4-hydroxy-6-hydroxymethyl-7,8-dihydropteridine diphosphate and 4-aminobenzoate: step 1/2.</text>
</comment>
<name>A0A3N0BYJ9_9SPHI</name>
<dbReference type="InterPro" id="IPR045031">
    <property type="entry name" value="DHP_synth-like"/>
</dbReference>
<gene>
    <name evidence="10" type="primary">folP</name>
    <name evidence="10" type="ORF">D7004_05910</name>
</gene>
<dbReference type="GO" id="GO:0005829">
    <property type="term" value="C:cytosol"/>
    <property type="evidence" value="ECO:0007669"/>
    <property type="project" value="TreeGrafter"/>
</dbReference>
<dbReference type="GO" id="GO:0046872">
    <property type="term" value="F:metal ion binding"/>
    <property type="evidence" value="ECO:0007669"/>
    <property type="project" value="UniProtKB-KW"/>
</dbReference>
<evidence type="ECO:0000256" key="1">
    <source>
        <dbReference type="ARBA" id="ARBA00000012"/>
    </source>
</evidence>
<dbReference type="RefSeq" id="WP_123204949.1">
    <property type="nucleotide sequence ID" value="NZ_RBEE01000009.1"/>
</dbReference>
<reference evidence="10 11" key="1">
    <citation type="submission" date="2018-10" db="EMBL/GenBank/DDBJ databases">
        <title>Genome sequencing of Pedobacter jejuensis TNB23.</title>
        <authorList>
            <person name="Cho Y.-J."/>
            <person name="Cho A."/>
            <person name="Kim O.-S."/>
        </authorList>
    </citation>
    <scope>NUCLEOTIDE SEQUENCE [LARGE SCALE GENOMIC DNA]</scope>
    <source>
        <strain evidence="10 11">TNB23</strain>
    </source>
</reference>
<dbReference type="InterPro" id="IPR006390">
    <property type="entry name" value="DHP_synth_dom"/>
</dbReference>
<dbReference type="GO" id="GO:0046656">
    <property type="term" value="P:folic acid biosynthetic process"/>
    <property type="evidence" value="ECO:0007669"/>
    <property type="project" value="UniProtKB-KW"/>
</dbReference>
<organism evidence="10 11">
    <name type="scientific">Pedobacter jejuensis</name>
    <dbReference type="NCBI Taxonomy" id="1268550"/>
    <lineage>
        <taxon>Bacteria</taxon>
        <taxon>Pseudomonadati</taxon>
        <taxon>Bacteroidota</taxon>
        <taxon>Sphingobacteriia</taxon>
        <taxon>Sphingobacteriales</taxon>
        <taxon>Sphingobacteriaceae</taxon>
        <taxon>Pedobacter</taxon>
    </lineage>
</organism>
<dbReference type="PANTHER" id="PTHR20941">
    <property type="entry name" value="FOLATE SYNTHESIS PROTEINS"/>
    <property type="match status" value="1"/>
</dbReference>
<keyword evidence="6" id="KW-0479">Metal-binding</keyword>
<keyword evidence="8" id="KW-0289">Folate biosynthesis</keyword>
<keyword evidence="11" id="KW-1185">Reference proteome</keyword>
<dbReference type="PROSITE" id="PS50972">
    <property type="entry name" value="PTERIN_BINDING"/>
    <property type="match status" value="1"/>
</dbReference>
<evidence type="ECO:0000256" key="8">
    <source>
        <dbReference type="ARBA" id="ARBA00022909"/>
    </source>
</evidence>
<evidence type="ECO:0000313" key="10">
    <source>
        <dbReference type="EMBL" id="RNL54941.1"/>
    </source>
</evidence>
<dbReference type="Gene3D" id="3.20.20.20">
    <property type="entry name" value="Dihydropteroate synthase-like"/>
    <property type="match status" value="1"/>
</dbReference>
<dbReference type="CDD" id="cd00739">
    <property type="entry name" value="DHPS"/>
    <property type="match status" value="1"/>
</dbReference>
<dbReference type="NCBIfam" id="TIGR01496">
    <property type="entry name" value="DHPS"/>
    <property type="match status" value="1"/>
</dbReference>
<dbReference type="SUPFAM" id="SSF51717">
    <property type="entry name" value="Dihydropteroate synthetase-like"/>
    <property type="match status" value="1"/>
</dbReference>
<keyword evidence="7" id="KW-0460">Magnesium</keyword>
<keyword evidence="5 10" id="KW-0808">Transferase</keyword>
<evidence type="ECO:0000256" key="4">
    <source>
        <dbReference type="ARBA" id="ARBA00012458"/>
    </source>
</evidence>
<dbReference type="GO" id="GO:0004156">
    <property type="term" value="F:dihydropteroate synthase activity"/>
    <property type="evidence" value="ECO:0007669"/>
    <property type="project" value="UniProtKB-EC"/>
</dbReference>
<evidence type="ECO:0000256" key="7">
    <source>
        <dbReference type="ARBA" id="ARBA00022842"/>
    </source>
</evidence>
<evidence type="ECO:0000256" key="2">
    <source>
        <dbReference type="ARBA" id="ARBA00001946"/>
    </source>
</evidence>
<accession>A0A3N0BYJ9</accession>
<dbReference type="EC" id="2.5.1.15" evidence="4"/>
<dbReference type="PANTHER" id="PTHR20941:SF1">
    <property type="entry name" value="FOLIC ACID SYNTHESIS PROTEIN FOL1"/>
    <property type="match status" value="1"/>
</dbReference>
<dbReference type="AlphaFoldDB" id="A0A3N0BYJ9"/>
<sequence length="285" mass="31525">MAENNFFEVKQSLNIKGKIFNLNTPKVMGILNITPDSFYSGSRTNSIKEALIKTEGFLKEGASFIDIGGYSSRPGATHIAEDEELARIIPIVEALNKHLPEAIISIDTFRAKIAEESVFTGAHIINDISAGEMDNKMFETIAKIQVPYIIMHMQGTPQTMQKNPVYNNVLLDVVDYFAKKVAALKALNVHDVIIDPGFGFGKTIEHNYELLSHMEDFKIFKLPILAGFSRKGMIHKVLGTSAAEALNGTTVLNTVALQKGAKILRVHDVKEAVECIKLIELLQLQ</sequence>
<dbReference type="EMBL" id="RBEE01000009">
    <property type="protein sequence ID" value="RNL54941.1"/>
    <property type="molecule type" value="Genomic_DNA"/>
</dbReference>
<dbReference type="GO" id="GO:0046654">
    <property type="term" value="P:tetrahydrofolate biosynthetic process"/>
    <property type="evidence" value="ECO:0007669"/>
    <property type="project" value="TreeGrafter"/>
</dbReference>
<protein>
    <recommendedName>
        <fullName evidence="4">dihydropteroate synthase</fullName>
        <ecNumber evidence="4">2.5.1.15</ecNumber>
    </recommendedName>
</protein>
<dbReference type="Pfam" id="PF00809">
    <property type="entry name" value="Pterin_bind"/>
    <property type="match status" value="1"/>
</dbReference>
<evidence type="ECO:0000313" key="11">
    <source>
        <dbReference type="Proteomes" id="UP000274046"/>
    </source>
</evidence>
<comment type="caution">
    <text evidence="10">The sequence shown here is derived from an EMBL/GenBank/DDBJ whole genome shotgun (WGS) entry which is preliminary data.</text>
</comment>
<proteinExistence type="predicted"/>
<evidence type="ECO:0000256" key="3">
    <source>
        <dbReference type="ARBA" id="ARBA00004763"/>
    </source>
</evidence>
<dbReference type="InterPro" id="IPR000489">
    <property type="entry name" value="Pterin-binding_dom"/>
</dbReference>
<dbReference type="OrthoDB" id="9811744at2"/>
<evidence type="ECO:0000256" key="6">
    <source>
        <dbReference type="ARBA" id="ARBA00022723"/>
    </source>
</evidence>
<feature type="domain" description="Pterin-binding" evidence="9">
    <location>
        <begin position="25"/>
        <end position="277"/>
    </location>
</feature>
<dbReference type="Proteomes" id="UP000274046">
    <property type="component" value="Unassembled WGS sequence"/>
</dbReference>
<comment type="catalytic activity">
    <reaction evidence="1">
        <text>(7,8-dihydropterin-6-yl)methyl diphosphate + 4-aminobenzoate = 7,8-dihydropteroate + diphosphate</text>
        <dbReference type="Rhea" id="RHEA:19949"/>
        <dbReference type="ChEBI" id="CHEBI:17836"/>
        <dbReference type="ChEBI" id="CHEBI:17839"/>
        <dbReference type="ChEBI" id="CHEBI:33019"/>
        <dbReference type="ChEBI" id="CHEBI:72950"/>
        <dbReference type="EC" id="2.5.1.15"/>
    </reaction>
</comment>